<feature type="transmembrane region" description="Helical" evidence="1">
    <location>
        <begin position="60"/>
        <end position="78"/>
    </location>
</feature>
<organism evidence="2 3">
    <name type="scientific">Cryptosporidium meleagridis</name>
    <dbReference type="NCBI Taxonomy" id="93969"/>
    <lineage>
        <taxon>Eukaryota</taxon>
        <taxon>Sar</taxon>
        <taxon>Alveolata</taxon>
        <taxon>Apicomplexa</taxon>
        <taxon>Conoidasida</taxon>
        <taxon>Coccidia</taxon>
        <taxon>Eucoccidiorida</taxon>
        <taxon>Eimeriorina</taxon>
        <taxon>Cryptosporidiidae</taxon>
        <taxon>Cryptosporidium</taxon>
    </lineage>
</organism>
<evidence type="ECO:0000313" key="3">
    <source>
        <dbReference type="Proteomes" id="UP000236928"/>
    </source>
</evidence>
<feature type="transmembrane region" description="Helical" evidence="1">
    <location>
        <begin position="431"/>
        <end position="449"/>
    </location>
</feature>
<feature type="transmembrane region" description="Helical" evidence="1">
    <location>
        <begin position="28"/>
        <end position="48"/>
    </location>
</feature>
<keyword evidence="1" id="KW-1133">Transmembrane helix</keyword>
<keyword evidence="1" id="KW-0472">Membrane</keyword>
<dbReference type="AlphaFoldDB" id="A0A2P4YW85"/>
<name>A0A2P4YW85_9CRYT</name>
<feature type="transmembrane region" description="Helical" evidence="1">
    <location>
        <begin position="355"/>
        <end position="381"/>
    </location>
</feature>
<feature type="transmembrane region" description="Helical" evidence="1">
    <location>
        <begin position="317"/>
        <end position="335"/>
    </location>
</feature>
<accession>A0A2P4YW85</accession>
<keyword evidence="1" id="KW-0812">Transmembrane</keyword>
<comment type="caution">
    <text evidence="2">The sequence shown here is derived from an EMBL/GenBank/DDBJ whole genome shotgun (WGS) entry which is preliminary data.</text>
</comment>
<evidence type="ECO:0000313" key="2">
    <source>
        <dbReference type="EMBL" id="POM82075.1"/>
    </source>
</evidence>
<sequence length="508" mass="59377">MHLSKNIISRKSAKLQFYRFSKLWHSEVIFKTVIVVLLIIINIILLIYTLLKIDRNKCDNFLDLFGWMLLLLYCGVLIDIESSRSLKICFSILVLINLVCIEKNILMVGITIDFLNLGVIWPIFKFEEIHLDPEEHYEDEYILPLIDSSKKLLNVYYELWRRNSYGGIKSYNGLLVTRCVIMSFIFLCILLVSTIDKYTNFGKRELTELQNIIYLRSTRIISKTESIDKISKIIGDNGIFVAQIMTITLGVLLKPILSKLVNLIIKFKNKFIFTLKSNEIGAGEIKQIVKFNDYEFNHQNLDIESNKQNAFINQNKLLNSCIFFFSVFLFGIITYENKEFDIISRMLLIEQDKLIVLCILLPLIGLLTEISMFGDWCWYFILSWVIYYFNIWSDNSIVKSIASTLSGILFNISAILFVINQTKNSSYNSKVQEYILTSYIFHKMCYFLGYSMSKKVFSSHESSIIKNVYLIITNTIIVFNLYFLLYYSSSQETTSKQDDNEIEWDVVY</sequence>
<reference evidence="2 3" key="1">
    <citation type="submission" date="2014-04" db="EMBL/GenBank/DDBJ databases">
        <title>Comparative Genomics of Cryptosporidium Species.</title>
        <authorList>
            <person name="Silva J.C."/>
            <person name="Su Q."/>
            <person name="Chalmers R."/>
            <person name="Chibucos M.C."/>
            <person name="Elwin K."/>
            <person name="Godinez A."/>
            <person name="Guo F."/>
            <person name="Huynh K."/>
            <person name="Orvis J."/>
            <person name="Ott S."/>
            <person name="Sadzewicz L."/>
            <person name="Sengamalay N."/>
            <person name="Shetty A."/>
            <person name="Sun M."/>
            <person name="Tallon L."/>
            <person name="Xiao L."/>
            <person name="Zhang H."/>
            <person name="Fraser C.M."/>
            <person name="Zhu G."/>
            <person name="Kissinger J."/>
            <person name="Widmer G."/>
        </authorList>
    </citation>
    <scope>NUCLEOTIDE SEQUENCE [LARGE SCALE GENOMIC DNA]</scope>
    <source>
        <strain evidence="2 3">UKMEL1</strain>
    </source>
</reference>
<dbReference type="VEuPathDB" id="CryptoDB:CmeUKMEL1_00580"/>
<proteinExistence type="predicted"/>
<feature type="transmembrane region" description="Helical" evidence="1">
    <location>
        <begin position="401"/>
        <end position="419"/>
    </location>
</feature>
<protein>
    <submittedName>
        <fullName evidence="2">Uncharacterized protein</fullName>
    </submittedName>
</protein>
<dbReference type="OrthoDB" id="342773at2759"/>
<dbReference type="EMBL" id="JIBK01000002">
    <property type="protein sequence ID" value="POM82075.1"/>
    <property type="molecule type" value="Genomic_DNA"/>
</dbReference>
<feature type="transmembrane region" description="Helical" evidence="1">
    <location>
        <begin position="469"/>
        <end position="487"/>
    </location>
</feature>
<gene>
    <name evidence="2" type="ORF">CmeUKMEL1_00580</name>
</gene>
<feature type="transmembrane region" description="Helical" evidence="1">
    <location>
        <begin position="175"/>
        <end position="195"/>
    </location>
</feature>
<keyword evidence="3" id="KW-1185">Reference proteome</keyword>
<dbReference type="Proteomes" id="UP000236928">
    <property type="component" value="Unassembled WGS sequence"/>
</dbReference>
<evidence type="ECO:0000256" key="1">
    <source>
        <dbReference type="SAM" id="Phobius"/>
    </source>
</evidence>